<keyword evidence="3 4" id="KW-0539">Nucleus</keyword>
<evidence type="ECO:0000256" key="3">
    <source>
        <dbReference type="ARBA" id="ARBA00023242"/>
    </source>
</evidence>
<dbReference type="KEGG" id="som:SOMG_04937"/>
<feature type="coiled-coil region" evidence="5">
    <location>
        <begin position="44"/>
        <end position="71"/>
    </location>
</feature>
<keyword evidence="4" id="KW-0813">Transport</keyword>
<keyword evidence="4" id="KW-0811">Translocation</keyword>
<evidence type="ECO:0000313" key="6">
    <source>
        <dbReference type="EMBL" id="WBW75540.1"/>
    </source>
</evidence>
<dbReference type="GO" id="GO:0016973">
    <property type="term" value="P:poly(A)+ mRNA export from nucleus"/>
    <property type="evidence" value="ECO:0007669"/>
    <property type="project" value="TreeGrafter"/>
</dbReference>
<keyword evidence="4" id="KW-0653">Protein transport</keyword>
<dbReference type="AlphaFoldDB" id="A0AAE9WG28"/>
<dbReference type="GO" id="GO:0017056">
    <property type="term" value="F:structural constituent of nuclear pore"/>
    <property type="evidence" value="ECO:0007669"/>
    <property type="project" value="InterPro"/>
</dbReference>
<evidence type="ECO:0000256" key="2">
    <source>
        <dbReference type="ARBA" id="ARBA00010186"/>
    </source>
</evidence>
<evidence type="ECO:0000256" key="4">
    <source>
        <dbReference type="RuleBase" id="RU364035"/>
    </source>
</evidence>
<protein>
    <recommendedName>
        <fullName evidence="4">Nuclear pore protein</fullName>
    </recommendedName>
</protein>
<comment type="subcellular location">
    <subcellularLocation>
        <location evidence="1">Nucleus envelope</location>
    </subcellularLocation>
    <subcellularLocation>
        <location evidence="4">Nucleus</location>
        <location evidence="4">Nuclear pore complex</location>
    </subcellularLocation>
</comment>
<dbReference type="Proteomes" id="UP001212411">
    <property type="component" value="Chromosome 3"/>
</dbReference>
<evidence type="ECO:0000313" key="7">
    <source>
        <dbReference type="Proteomes" id="UP001212411"/>
    </source>
</evidence>
<dbReference type="PANTHER" id="PTHR11225:SF6">
    <property type="entry name" value="NUCLEOPORIN NPP106"/>
    <property type="match status" value="1"/>
</dbReference>
<comment type="similarity">
    <text evidence="2 4">Belongs to the nucleoporin interacting component (NIC) family.</text>
</comment>
<dbReference type="Pfam" id="PF04097">
    <property type="entry name" value="Nic96"/>
    <property type="match status" value="1"/>
</dbReference>
<dbReference type="RefSeq" id="XP_056039783.1">
    <property type="nucleotide sequence ID" value="XM_056183712.1"/>
</dbReference>
<keyword evidence="5" id="KW-0175">Coiled coil</keyword>
<keyword evidence="4" id="KW-0906">Nuclear pore complex</keyword>
<name>A0AAE9WG28_9SCHI</name>
<accession>A0AAE9WG28</accession>
<reference evidence="6 7" key="1">
    <citation type="journal article" date="2023" name="G3 (Bethesda)">
        <title>A high-quality reference genome for the fission yeast Schizosaccharomyces osmophilus.</title>
        <authorList>
            <person name="Jia G.S."/>
            <person name="Zhang W.C."/>
            <person name="Liang Y."/>
            <person name="Liu X.H."/>
            <person name="Rhind N."/>
            <person name="Pidoux A."/>
            <person name="Brysch-Herzberg M."/>
            <person name="Du L.L."/>
        </authorList>
    </citation>
    <scope>NUCLEOTIDE SEQUENCE [LARGE SCALE GENOMIC DNA]</scope>
    <source>
        <strain evidence="6 7">CBS 15793</strain>
    </source>
</reference>
<keyword evidence="4" id="KW-0509">mRNA transport</keyword>
<organism evidence="6 7">
    <name type="scientific">Schizosaccharomyces osmophilus</name>
    <dbReference type="NCBI Taxonomy" id="2545709"/>
    <lineage>
        <taxon>Eukaryota</taxon>
        <taxon>Fungi</taxon>
        <taxon>Dikarya</taxon>
        <taxon>Ascomycota</taxon>
        <taxon>Taphrinomycotina</taxon>
        <taxon>Schizosaccharomycetes</taxon>
        <taxon>Schizosaccharomycetales</taxon>
        <taxon>Schizosaccharomycetaceae</taxon>
        <taxon>Schizosaccharomyces</taxon>
    </lineage>
</organism>
<evidence type="ECO:0000256" key="5">
    <source>
        <dbReference type="SAM" id="Coils"/>
    </source>
</evidence>
<gene>
    <name evidence="6" type="primary">npp106</name>
    <name evidence="6" type="ORF">SOMG_04937</name>
</gene>
<dbReference type="GO" id="GO:0006606">
    <property type="term" value="P:protein import into nucleus"/>
    <property type="evidence" value="ECO:0007669"/>
    <property type="project" value="TreeGrafter"/>
</dbReference>
<keyword evidence="4" id="KW-0472">Membrane</keyword>
<evidence type="ECO:0000256" key="1">
    <source>
        <dbReference type="ARBA" id="ARBA00004259"/>
    </source>
</evidence>
<dbReference type="InterPro" id="IPR007231">
    <property type="entry name" value="Nucleoporin_int_Nup93/Nic96"/>
</dbReference>
<proteinExistence type="inferred from homology"/>
<sequence length="921" mass="104246">MGSKEQEKESQTAKNASKLQVSNCVSDLSEKSQHLFGSLLKPQVPVIQYNLNQLEERAKNLELKVVSTRDGDTKAHYLLAESGMNVEQTRQKIYSVHIHSQWDSLEMEKRTLYERPHAKIYKEQNVIASIEAGLQSSANDFQIKLMKDSGISWENRKMVFLQDTGRMLRSKDNTVLGASVTMSLQSSFAKPALKASLLAQSQPAYSLRTPASSVLHVADQASSTIGNEATRNQFSGQSGISEKFGVFAAAIHKLNDARIHGRIVRVWSLFASASRKIDREHPQLLDAWSLLAYMVDEKSNNVHAFEAMKTSNADKTDISPSFQNNIIHGSLRFLEVQFLAFVDAQLSDNGHVSSTKSLDKMIAYSRLRFFKNNSWVKPTISIADDIPVWAVLFYLMRAGLLDLALEFVTTNAHVFENFGRSFPSYFNAYVKNPHQPLPKQLRDRLQAEYAQLMKYAPEDPFKHAIYKLLGQCEPHRISLPEVCITSEDYMWMQLMFCRANANNSVTFNLNQRSINNFDLQQLQKKIVAFGPRYFNPKNSTPVNYFLALLICGEFERAVNYLYTFYPIEATHYAIAMSYYGLLHTCNYEKNENILIHEAESVRINYPQLIVAYIGYLDSVDTLVYLDYIACISLVSSYKTCCMNLVKIMLLQSHDFSKFLGDIRQDTERTTGLLDLYLPLVPFDQASLQALYAEGARNADDDGRYGDSILLYHLLGDYDTVIGVAVKNLSQSIISRGLWMADSQEQSQRKSSPNVVANGAPDALARSLLEIYESNPEKSVKVSKTNKDMCKLLLLVMDARTLYDKGEWQGVLSEIAKMNILPLDGDLEHAHESLNSLFLRQKAYDLSTLSPEIMNIVPFLLFMAMSSIKILFSTLHNNPTEADEGLLSSIKFIASNLVMYSTMIEHRLPPQVLEYLQSMQIN</sequence>
<keyword evidence="7" id="KW-1185">Reference proteome</keyword>
<dbReference type="EMBL" id="CP115613">
    <property type="protein sequence ID" value="WBW75540.1"/>
    <property type="molecule type" value="Genomic_DNA"/>
</dbReference>
<dbReference type="GeneID" id="80878401"/>
<dbReference type="GO" id="GO:0005643">
    <property type="term" value="C:nuclear pore"/>
    <property type="evidence" value="ECO:0007669"/>
    <property type="project" value="UniProtKB-SubCell"/>
</dbReference>
<dbReference type="PANTHER" id="PTHR11225">
    <property type="entry name" value="NUCLEAR PORE COMPLEX PROTEIN NUP93 NUCLEOPORIN NUP93 DEAD EYE PROTEIN"/>
    <property type="match status" value="1"/>
</dbReference>